<dbReference type="AlphaFoldDB" id="A0A9P5G2D4"/>
<organism evidence="4 5">
    <name type="scientific">Geotrichum candidum</name>
    <name type="common">Oospora lactis</name>
    <name type="synonym">Dipodascus geotrichum</name>
    <dbReference type="NCBI Taxonomy" id="1173061"/>
    <lineage>
        <taxon>Eukaryota</taxon>
        <taxon>Fungi</taxon>
        <taxon>Dikarya</taxon>
        <taxon>Ascomycota</taxon>
        <taxon>Saccharomycotina</taxon>
        <taxon>Dipodascomycetes</taxon>
        <taxon>Dipodascales</taxon>
        <taxon>Dipodascaceae</taxon>
        <taxon>Geotrichum</taxon>
    </lineage>
</organism>
<evidence type="ECO:0000256" key="2">
    <source>
        <dbReference type="SAM" id="MobiDB-lite"/>
    </source>
</evidence>
<proteinExistence type="predicted"/>
<dbReference type="SUPFAM" id="SSF54236">
    <property type="entry name" value="Ubiquitin-like"/>
    <property type="match status" value="1"/>
</dbReference>
<dbReference type="InterPro" id="IPR001012">
    <property type="entry name" value="UBX_dom"/>
</dbReference>
<dbReference type="GO" id="GO:0005783">
    <property type="term" value="C:endoplasmic reticulum"/>
    <property type="evidence" value="ECO:0007669"/>
    <property type="project" value="TreeGrafter"/>
</dbReference>
<dbReference type="Gene3D" id="1.10.8.10">
    <property type="entry name" value="DNA helicase RuvA subunit, C-terminal domain"/>
    <property type="match status" value="1"/>
</dbReference>
<evidence type="ECO:0000313" key="4">
    <source>
        <dbReference type="EMBL" id="KAF5097402.1"/>
    </source>
</evidence>
<evidence type="ECO:0000259" key="3">
    <source>
        <dbReference type="PROSITE" id="PS50033"/>
    </source>
</evidence>
<dbReference type="GO" id="GO:0043130">
    <property type="term" value="F:ubiquitin binding"/>
    <property type="evidence" value="ECO:0007669"/>
    <property type="project" value="TreeGrafter"/>
</dbReference>
<name>A0A9P5G2D4_GEOCN</name>
<comment type="caution">
    <text evidence="4">The sequence shown here is derived from an EMBL/GenBank/DDBJ whole genome shotgun (WGS) entry which is preliminary data.</text>
</comment>
<dbReference type="InterPro" id="IPR029071">
    <property type="entry name" value="Ubiquitin-like_domsf"/>
</dbReference>
<dbReference type="PROSITE" id="PS50033">
    <property type="entry name" value="UBX"/>
    <property type="match status" value="1"/>
</dbReference>
<dbReference type="Pfam" id="PF00789">
    <property type="entry name" value="UBX"/>
    <property type="match status" value="1"/>
</dbReference>
<dbReference type="Proteomes" id="UP000750522">
    <property type="component" value="Unassembled WGS sequence"/>
</dbReference>
<dbReference type="Pfam" id="PF14555">
    <property type="entry name" value="UBA_4"/>
    <property type="match status" value="1"/>
</dbReference>
<dbReference type="CDD" id="cd01767">
    <property type="entry name" value="UBX"/>
    <property type="match status" value="1"/>
</dbReference>
<sequence>MSSLDNLTPEQREKYQQFVEFTQWKGDSDSPLALLNSTNWNVQTAIALHFDDTQAEPAQDSQSAAASSSSASASSFAQGIPTTTSLMEELNSQARDTILWLGNVENSEGLQVADALKCTSFPFTQLIAPFPKTPNSLALVMKTLVTIQGETDPMKFISTLEEKMEAHTPVIASFTRDKQRVEDTQRLRQCQEDAYEQSLAIDRERERVAREEAQRAAEEEARELAARKERELAAEAKKRAKEEKKQKEQIWKAWKASQIGPEFDSATEKPARISIRMPSGERVVRKFSGNQTIDDIYAFVECYDLIKDGAVVPEPTEIPSPDYVHEYTFQLASTLPRQVILADAGIKISDNKIIWPSASLVVEVDLSDDEEED</sequence>
<feature type="region of interest" description="Disordered" evidence="2">
    <location>
        <begin position="53"/>
        <end position="76"/>
    </location>
</feature>
<protein>
    <recommendedName>
        <fullName evidence="3">UBX domain-containing protein</fullName>
    </recommendedName>
</protein>
<evidence type="ECO:0000256" key="1">
    <source>
        <dbReference type="SAM" id="Coils"/>
    </source>
</evidence>
<dbReference type="Gene3D" id="3.10.20.90">
    <property type="entry name" value="Phosphatidylinositol 3-kinase Catalytic Subunit, Chain A, domain 1"/>
    <property type="match status" value="1"/>
</dbReference>
<keyword evidence="1" id="KW-0175">Coiled coil</keyword>
<feature type="coiled-coil region" evidence="1">
    <location>
        <begin position="201"/>
        <end position="250"/>
    </location>
</feature>
<reference evidence="4" key="1">
    <citation type="journal article" date="2020" name="Front. Microbiol.">
        <title>Phenotypic and Genetic Characterization of the Cheese Ripening Yeast Geotrichum candidum.</title>
        <authorList>
            <person name="Perkins V."/>
            <person name="Vignola S."/>
            <person name="Lessard M.H."/>
            <person name="Plante P.L."/>
            <person name="Corbeil J."/>
            <person name="Dugat-Bony E."/>
            <person name="Frenette M."/>
            <person name="Labrie S."/>
        </authorList>
    </citation>
    <scope>NUCLEOTIDE SEQUENCE</scope>
    <source>
        <strain evidence="4">LMA-70</strain>
    </source>
</reference>
<evidence type="ECO:0000313" key="5">
    <source>
        <dbReference type="Proteomes" id="UP000750522"/>
    </source>
</evidence>
<dbReference type="EMBL" id="QQZK01000093">
    <property type="protein sequence ID" value="KAF5097402.1"/>
    <property type="molecule type" value="Genomic_DNA"/>
</dbReference>
<dbReference type="GO" id="GO:0036503">
    <property type="term" value="P:ERAD pathway"/>
    <property type="evidence" value="ECO:0007669"/>
    <property type="project" value="TreeGrafter"/>
</dbReference>
<reference evidence="4" key="2">
    <citation type="submission" date="2020-01" db="EMBL/GenBank/DDBJ databases">
        <authorList>
            <person name="Perkins V."/>
            <person name="Lessard M.-H."/>
            <person name="Dugat-Bony E."/>
            <person name="Frenette M."/>
            <person name="Labrie S."/>
        </authorList>
    </citation>
    <scope>NUCLEOTIDE SEQUENCE</scope>
    <source>
        <strain evidence="4">LMA-70</strain>
    </source>
</reference>
<dbReference type="SMART" id="SM00166">
    <property type="entry name" value="UBX"/>
    <property type="match status" value="1"/>
</dbReference>
<feature type="compositionally biased region" description="Low complexity" evidence="2">
    <location>
        <begin position="58"/>
        <end position="76"/>
    </location>
</feature>
<dbReference type="Gene3D" id="3.40.30.10">
    <property type="entry name" value="Glutaredoxin"/>
    <property type="match status" value="1"/>
</dbReference>
<accession>A0A9P5G2D4</accession>
<dbReference type="InterPro" id="IPR050730">
    <property type="entry name" value="UBX_domain-protein"/>
</dbReference>
<dbReference type="PANTHER" id="PTHR23322:SF1">
    <property type="entry name" value="FAS-ASSOCIATED FACTOR 2"/>
    <property type="match status" value="1"/>
</dbReference>
<feature type="domain" description="UBX" evidence="3">
    <location>
        <begin position="266"/>
        <end position="361"/>
    </location>
</feature>
<dbReference type="PANTHER" id="PTHR23322">
    <property type="entry name" value="FAS-ASSOCIATED PROTEIN"/>
    <property type="match status" value="1"/>
</dbReference>
<gene>
    <name evidence="4" type="ORF">DV451_003857</name>
</gene>